<dbReference type="HOGENOM" id="CLU_3174612_0_0_6"/>
<proteinExistence type="predicted"/>
<accession>B5FFM9</accession>
<reference evidence="1 2" key="2">
    <citation type="journal article" date="2009" name="Nature">
        <title>A single regulatory gene is sufficient to alter bacterial host range.</title>
        <authorList>
            <person name="Mandel M.J."/>
            <person name="Wollenberg M.S."/>
            <person name="Stabb E.V."/>
            <person name="Visick K.L."/>
            <person name="Ruby E.G."/>
        </authorList>
    </citation>
    <scope>NUCLEOTIDE SEQUENCE [LARGE SCALE GENOMIC DNA]</scope>
    <source>
        <strain evidence="1 2">MJ11</strain>
    </source>
</reference>
<evidence type="ECO:0000313" key="1">
    <source>
        <dbReference type="EMBL" id="ACH65252.1"/>
    </source>
</evidence>
<gene>
    <name evidence="1" type="ordered locus">VFMJ11_1813</name>
</gene>
<dbReference type="Proteomes" id="UP000001857">
    <property type="component" value="Chromosome I"/>
</dbReference>
<dbReference type="KEGG" id="vfm:VFMJ11_1813"/>
<reference evidence="2" key="1">
    <citation type="submission" date="2008-08" db="EMBL/GenBank/DDBJ databases">
        <title>Complete sequence of Vibrio fischeri strain MJ11.</title>
        <authorList>
            <person name="Mandel M.J."/>
            <person name="Stabb E.V."/>
            <person name="Ruby E.G."/>
            <person name="Ferriera S."/>
            <person name="Johnson J."/>
            <person name="Kravitz S."/>
            <person name="Beeson K."/>
            <person name="Sutton G."/>
            <person name="Rogers Y.-H."/>
            <person name="Friedman R."/>
            <person name="Frazier M."/>
            <person name="Venter J.C."/>
        </authorList>
    </citation>
    <scope>NUCLEOTIDE SEQUENCE [LARGE SCALE GENOMIC DNA]</scope>
    <source>
        <strain evidence="2">MJ11</strain>
    </source>
</reference>
<evidence type="ECO:0000313" key="2">
    <source>
        <dbReference type="Proteomes" id="UP000001857"/>
    </source>
</evidence>
<dbReference type="EMBL" id="CP001139">
    <property type="protein sequence ID" value="ACH65252.1"/>
    <property type="molecule type" value="Genomic_DNA"/>
</dbReference>
<dbReference type="AlphaFoldDB" id="B5FFM9"/>
<organism evidence="1 2">
    <name type="scientific">Aliivibrio fischeri (strain MJ11)</name>
    <name type="common">Vibrio fischeri</name>
    <dbReference type="NCBI Taxonomy" id="388396"/>
    <lineage>
        <taxon>Bacteria</taxon>
        <taxon>Pseudomonadati</taxon>
        <taxon>Pseudomonadota</taxon>
        <taxon>Gammaproteobacteria</taxon>
        <taxon>Vibrionales</taxon>
        <taxon>Vibrionaceae</taxon>
        <taxon>Aliivibrio</taxon>
    </lineage>
</organism>
<name>B5FFM9_ALIFM</name>
<protein>
    <submittedName>
        <fullName evidence="1">Uncharacterized protein</fullName>
    </submittedName>
</protein>
<sequence length="47" mass="5351">MFPSPSFLLVACSTDTDIRLPSARTQTQYLLFLLSKINLVRDPSEHK</sequence>